<dbReference type="InterPro" id="IPR050121">
    <property type="entry name" value="Cytochrome_P450_monoxygenase"/>
</dbReference>
<evidence type="ECO:0000256" key="1">
    <source>
        <dbReference type="ARBA" id="ARBA00001971"/>
    </source>
</evidence>
<evidence type="ECO:0000256" key="8">
    <source>
        <dbReference type="ARBA" id="ARBA00022989"/>
    </source>
</evidence>
<keyword evidence="8" id="KW-1133">Transmembrane helix</keyword>
<dbReference type="InterPro" id="IPR017972">
    <property type="entry name" value="Cyt_P450_CS"/>
</dbReference>
<keyword evidence="5 13" id="KW-0349">Heme</keyword>
<evidence type="ECO:0000256" key="3">
    <source>
        <dbReference type="ARBA" id="ARBA00004721"/>
    </source>
</evidence>
<protein>
    <recommendedName>
        <fullName evidence="16">Cytochrome P450</fullName>
    </recommendedName>
</protein>
<dbReference type="Gene3D" id="1.10.630.10">
    <property type="entry name" value="Cytochrome P450"/>
    <property type="match status" value="1"/>
</dbReference>
<comment type="pathway">
    <text evidence="3">Secondary metabolite biosynthesis; terpenoid biosynthesis.</text>
</comment>
<name>A0ABR1JA60_9AGAR</name>
<evidence type="ECO:0000256" key="12">
    <source>
        <dbReference type="ARBA" id="ARBA00023136"/>
    </source>
</evidence>
<dbReference type="InterPro" id="IPR001128">
    <property type="entry name" value="Cyt_P450"/>
</dbReference>
<evidence type="ECO:0000256" key="13">
    <source>
        <dbReference type="RuleBase" id="RU000461"/>
    </source>
</evidence>
<keyword evidence="9 13" id="KW-0560">Oxidoreductase</keyword>
<dbReference type="PROSITE" id="PS00086">
    <property type="entry name" value="CYTOCHROME_P450"/>
    <property type="match status" value="1"/>
</dbReference>
<keyword evidence="10 13" id="KW-0408">Iron</keyword>
<dbReference type="EMBL" id="JBANRG010000022">
    <property type="protein sequence ID" value="KAK7455740.1"/>
    <property type="molecule type" value="Genomic_DNA"/>
</dbReference>
<keyword evidence="15" id="KW-1185">Reference proteome</keyword>
<reference evidence="14 15" key="1">
    <citation type="submission" date="2024-01" db="EMBL/GenBank/DDBJ databases">
        <title>A draft genome for the cacao thread blight pathogen Marasmiellus scandens.</title>
        <authorList>
            <person name="Baruah I.K."/>
            <person name="Leung J."/>
            <person name="Bukari Y."/>
            <person name="Amoako-Attah I."/>
            <person name="Meinhardt L.W."/>
            <person name="Bailey B.A."/>
            <person name="Cohen S.P."/>
        </authorList>
    </citation>
    <scope>NUCLEOTIDE SEQUENCE [LARGE SCALE GENOMIC DNA]</scope>
    <source>
        <strain evidence="14 15">GH-19</strain>
    </source>
</reference>
<dbReference type="PRINTS" id="PR00385">
    <property type="entry name" value="P450"/>
</dbReference>
<evidence type="ECO:0000256" key="11">
    <source>
        <dbReference type="ARBA" id="ARBA00023033"/>
    </source>
</evidence>
<keyword evidence="7 13" id="KW-0479">Metal-binding</keyword>
<dbReference type="InterPro" id="IPR036396">
    <property type="entry name" value="Cyt_P450_sf"/>
</dbReference>
<keyword evidence="6" id="KW-0812">Transmembrane</keyword>
<evidence type="ECO:0000256" key="5">
    <source>
        <dbReference type="ARBA" id="ARBA00022617"/>
    </source>
</evidence>
<evidence type="ECO:0000313" key="14">
    <source>
        <dbReference type="EMBL" id="KAK7455740.1"/>
    </source>
</evidence>
<sequence length="555" mass="62469">MRGVPGGEVIWLHPFRSTTAVLAHYFPPRGWIGNYYSDYDVYTKYGCTVLGSVKFWGAIPTFWVSDPEALRVILNNRNVFRRDVQGYEVVGIYGPNIAAIDGEAWKRHRSVAKPAFDESNNILVWRHTTRVVSEWFEALSGEMQGRTSVEVDLLKDCTEASLDLALLVFLSAAFGKHSSWSDHSGDNPGHHTPFRLAATSAINNLIPRILIPDRLFALVGYLPLPTTIKEIRDSFESFKLHMLDIINASRDWIASGHDSPQEAALLQNLVKANLAQLEQEETKELTKRRLTDEEMLSNALAFLLAGHETSAHSICFALCLMALYPDVQGKIYQETKKLWPSIKDMPNGETVTTVRANSSSYDFIVNMYTSPQSYKEDMAKLEYTTAVFRETLRLFPPVPRTATPVFADAVLTSHLFKTNSEGKMETTQSHVNVPAGSLVVIDILGVHKNPICWGTDAEDFNPEHFIDTETYTWPRDAFMAFSAGARSCMGERFGMVESICTLAHIARKFKVVVPDHLAKRPWTEQKRVLLSWSPMLTLTPHNASVCFTPREHEVL</sequence>
<evidence type="ECO:0000256" key="4">
    <source>
        <dbReference type="ARBA" id="ARBA00010617"/>
    </source>
</evidence>
<evidence type="ECO:0000256" key="10">
    <source>
        <dbReference type="ARBA" id="ARBA00023004"/>
    </source>
</evidence>
<comment type="cofactor">
    <cofactor evidence="1">
        <name>heme</name>
        <dbReference type="ChEBI" id="CHEBI:30413"/>
    </cofactor>
</comment>
<evidence type="ECO:0000256" key="2">
    <source>
        <dbReference type="ARBA" id="ARBA00004370"/>
    </source>
</evidence>
<evidence type="ECO:0000313" key="15">
    <source>
        <dbReference type="Proteomes" id="UP001498398"/>
    </source>
</evidence>
<keyword evidence="12" id="KW-0472">Membrane</keyword>
<dbReference type="PRINTS" id="PR00463">
    <property type="entry name" value="EP450I"/>
</dbReference>
<keyword evidence="11 13" id="KW-0503">Monooxygenase</keyword>
<dbReference type="SUPFAM" id="SSF48264">
    <property type="entry name" value="Cytochrome P450"/>
    <property type="match status" value="1"/>
</dbReference>
<organism evidence="14 15">
    <name type="scientific">Marasmiellus scandens</name>
    <dbReference type="NCBI Taxonomy" id="2682957"/>
    <lineage>
        <taxon>Eukaryota</taxon>
        <taxon>Fungi</taxon>
        <taxon>Dikarya</taxon>
        <taxon>Basidiomycota</taxon>
        <taxon>Agaricomycotina</taxon>
        <taxon>Agaricomycetes</taxon>
        <taxon>Agaricomycetidae</taxon>
        <taxon>Agaricales</taxon>
        <taxon>Marasmiineae</taxon>
        <taxon>Omphalotaceae</taxon>
        <taxon>Marasmiellus</taxon>
    </lineage>
</organism>
<comment type="caution">
    <text evidence="14">The sequence shown here is derived from an EMBL/GenBank/DDBJ whole genome shotgun (WGS) entry which is preliminary data.</text>
</comment>
<evidence type="ECO:0000256" key="6">
    <source>
        <dbReference type="ARBA" id="ARBA00022692"/>
    </source>
</evidence>
<accession>A0ABR1JA60</accession>
<evidence type="ECO:0000256" key="7">
    <source>
        <dbReference type="ARBA" id="ARBA00022723"/>
    </source>
</evidence>
<comment type="subcellular location">
    <subcellularLocation>
        <location evidence="2">Membrane</location>
    </subcellularLocation>
</comment>
<evidence type="ECO:0008006" key="16">
    <source>
        <dbReference type="Google" id="ProtNLM"/>
    </source>
</evidence>
<dbReference type="PANTHER" id="PTHR24305">
    <property type="entry name" value="CYTOCHROME P450"/>
    <property type="match status" value="1"/>
</dbReference>
<dbReference type="Proteomes" id="UP001498398">
    <property type="component" value="Unassembled WGS sequence"/>
</dbReference>
<comment type="similarity">
    <text evidence="4 13">Belongs to the cytochrome P450 family.</text>
</comment>
<dbReference type="Pfam" id="PF00067">
    <property type="entry name" value="p450"/>
    <property type="match status" value="1"/>
</dbReference>
<dbReference type="PANTHER" id="PTHR24305:SF166">
    <property type="entry name" value="CYTOCHROME P450 12A4, MITOCHONDRIAL-RELATED"/>
    <property type="match status" value="1"/>
</dbReference>
<proteinExistence type="inferred from homology"/>
<evidence type="ECO:0000256" key="9">
    <source>
        <dbReference type="ARBA" id="ARBA00023002"/>
    </source>
</evidence>
<gene>
    <name evidence="14" type="ORF">VKT23_010772</name>
</gene>
<dbReference type="InterPro" id="IPR002401">
    <property type="entry name" value="Cyt_P450_E_grp-I"/>
</dbReference>